<feature type="region of interest" description="Disordered" evidence="1">
    <location>
        <begin position="15"/>
        <end position="35"/>
    </location>
</feature>
<dbReference type="EMBL" id="JAVHJM010000011">
    <property type="protein sequence ID" value="KAK6502543.1"/>
    <property type="molecule type" value="Genomic_DNA"/>
</dbReference>
<sequence length="186" mass="20337">MPKILVEELIASGEVPHKRSESPKTTCGHTPIATEAPSSSEDLLEILAKATGTLFPGSKELNPTAIPHAGRVLRYRRRYASSLADVKRDTHHDELPQTNTLSNVIQTTLVPGTRPLPTLVRTPQTLSHSLPSLSPTVTAPMLSPRGPLVTRDVSIYIWIFAPIVPVLLIVAAIVGWFVYKKKKLNN</sequence>
<keyword evidence="2" id="KW-1133">Transmembrane helix</keyword>
<accession>A0AAN8RKX0</accession>
<protein>
    <submittedName>
        <fullName evidence="3">Uncharacterized protein</fullName>
    </submittedName>
</protein>
<name>A0AAN8RKX0_9PEZI</name>
<proteinExistence type="predicted"/>
<evidence type="ECO:0000256" key="2">
    <source>
        <dbReference type="SAM" id="Phobius"/>
    </source>
</evidence>
<keyword evidence="4" id="KW-1185">Reference proteome</keyword>
<keyword evidence="2" id="KW-0812">Transmembrane</keyword>
<evidence type="ECO:0000313" key="3">
    <source>
        <dbReference type="EMBL" id="KAK6502543.1"/>
    </source>
</evidence>
<gene>
    <name evidence="3" type="ORF">TWF506_003123</name>
</gene>
<dbReference type="AlphaFoldDB" id="A0AAN8RKX0"/>
<evidence type="ECO:0000256" key="1">
    <source>
        <dbReference type="SAM" id="MobiDB-lite"/>
    </source>
</evidence>
<comment type="caution">
    <text evidence="3">The sequence shown here is derived from an EMBL/GenBank/DDBJ whole genome shotgun (WGS) entry which is preliminary data.</text>
</comment>
<feature type="transmembrane region" description="Helical" evidence="2">
    <location>
        <begin position="155"/>
        <end position="179"/>
    </location>
</feature>
<evidence type="ECO:0000313" key="4">
    <source>
        <dbReference type="Proteomes" id="UP001307849"/>
    </source>
</evidence>
<keyword evidence="2" id="KW-0472">Membrane</keyword>
<organism evidence="3 4">
    <name type="scientific">Arthrobotrys conoides</name>
    <dbReference type="NCBI Taxonomy" id="74498"/>
    <lineage>
        <taxon>Eukaryota</taxon>
        <taxon>Fungi</taxon>
        <taxon>Dikarya</taxon>
        <taxon>Ascomycota</taxon>
        <taxon>Pezizomycotina</taxon>
        <taxon>Orbiliomycetes</taxon>
        <taxon>Orbiliales</taxon>
        <taxon>Orbiliaceae</taxon>
        <taxon>Arthrobotrys</taxon>
    </lineage>
</organism>
<dbReference type="Proteomes" id="UP001307849">
    <property type="component" value="Unassembled WGS sequence"/>
</dbReference>
<reference evidence="3 4" key="1">
    <citation type="submission" date="2019-10" db="EMBL/GenBank/DDBJ databases">
        <authorList>
            <person name="Palmer J.M."/>
        </authorList>
    </citation>
    <scope>NUCLEOTIDE SEQUENCE [LARGE SCALE GENOMIC DNA]</scope>
    <source>
        <strain evidence="3 4">TWF506</strain>
    </source>
</reference>